<protein>
    <submittedName>
        <fullName evidence="1">Uncharacterized protein</fullName>
    </submittedName>
</protein>
<keyword evidence="2" id="KW-1185">Reference proteome</keyword>
<sequence>MPGSTHSVEFDFMQDLHTRINTTITGISNSNGFRRAGDFILVFGSVESIGHDDMICLRVDTSCIIMAYRNDALICMDICAVAAYST</sequence>
<dbReference type="AlphaFoldDB" id="A0A1T4TIK8"/>
<proteinExistence type="predicted"/>
<reference evidence="2" key="1">
    <citation type="submission" date="2017-02" db="EMBL/GenBank/DDBJ databases">
        <authorList>
            <person name="Varghese N."/>
            <person name="Submissions S."/>
        </authorList>
    </citation>
    <scope>NUCLEOTIDE SEQUENCE [LARGE SCALE GENOMIC DNA]</scope>
    <source>
        <strain evidence="2">DSM 22224</strain>
    </source>
</reference>
<accession>A0A1T4TIK8</accession>
<dbReference type="Proteomes" id="UP000190367">
    <property type="component" value="Unassembled WGS sequence"/>
</dbReference>
<evidence type="ECO:0000313" key="2">
    <source>
        <dbReference type="Proteomes" id="UP000190367"/>
    </source>
</evidence>
<evidence type="ECO:0000313" key="1">
    <source>
        <dbReference type="EMBL" id="SKA40282.1"/>
    </source>
</evidence>
<gene>
    <name evidence="1" type="ORF">SAMN04488128_105161</name>
</gene>
<organism evidence="1 2">
    <name type="scientific">Chitinophaga eiseniae</name>
    <dbReference type="NCBI Taxonomy" id="634771"/>
    <lineage>
        <taxon>Bacteria</taxon>
        <taxon>Pseudomonadati</taxon>
        <taxon>Bacteroidota</taxon>
        <taxon>Chitinophagia</taxon>
        <taxon>Chitinophagales</taxon>
        <taxon>Chitinophagaceae</taxon>
        <taxon>Chitinophaga</taxon>
    </lineage>
</organism>
<name>A0A1T4TIK8_9BACT</name>
<dbReference type="EMBL" id="FUWZ01000005">
    <property type="protein sequence ID" value="SKA40282.1"/>
    <property type="molecule type" value="Genomic_DNA"/>
</dbReference>